<dbReference type="PANTHER" id="PTHR34239:SF2">
    <property type="entry name" value="TRANSPOSABLE ELEMENT P TRANSPOSASE_THAP9 CONSERVED DOMAIN-CONTAINING PROTEIN"/>
    <property type="match status" value="1"/>
</dbReference>
<evidence type="ECO:0000313" key="2">
    <source>
        <dbReference type="EMBL" id="CAG5009444.1"/>
    </source>
</evidence>
<dbReference type="PANTHER" id="PTHR34239">
    <property type="entry name" value="APPLE DOMAIN-CONTAINING PROTEIN"/>
    <property type="match status" value="1"/>
</dbReference>
<evidence type="ECO:0000256" key="1">
    <source>
        <dbReference type="SAM" id="MobiDB-lite"/>
    </source>
</evidence>
<dbReference type="AlphaFoldDB" id="A0A8S3XAZ5"/>
<protein>
    <submittedName>
        <fullName evidence="2">(apollo) hypothetical protein</fullName>
    </submittedName>
</protein>
<keyword evidence="3" id="KW-1185">Reference proteome</keyword>
<evidence type="ECO:0000313" key="3">
    <source>
        <dbReference type="Proteomes" id="UP000691718"/>
    </source>
</evidence>
<dbReference type="Proteomes" id="UP000691718">
    <property type="component" value="Unassembled WGS sequence"/>
</dbReference>
<dbReference type="OrthoDB" id="7298477at2759"/>
<organism evidence="2 3">
    <name type="scientific">Parnassius apollo</name>
    <name type="common">Apollo butterfly</name>
    <name type="synonym">Papilio apollo</name>
    <dbReference type="NCBI Taxonomy" id="110799"/>
    <lineage>
        <taxon>Eukaryota</taxon>
        <taxon>Metazoa</taxon>
        <taxon>Ecdysozoa</taxon>
        <taxon>Arthropoda</taxon>
        <taxon>Hexapoda</taxon>
        <taxon>Insecta</taxon>
        <taxon>Pterygota</taxon>
        <taxon>Neoptera</taxon>
        <taxon>Endopterygota</taxon>
        <taxon>Lepidoptera</taxon>
        <taxon>Glossata</taxon>
        <taxon>Ditrysia</taxon>
        <taxon>Papilionoidea</taxon>
        <taxon>Papilionidae</taxon>
        <taxon>Parnassiinae</taxon>
        <taxon>Parnassini</taxon>
        <taxon>Parnassius</taxon>
        <taxon>Parnassius</taxon>
    </lineage>
</organism>
<gene>
    <name evidence="2" type="ORF">PAPOLLO_LOCUS15222</name>
</gene>
<feature type="compositionally biased region" description="Polar residues" evidence="1">
    <location>
        <begin position="196"/>
        <end position="217"/>
    </location>
</feature>
<comment type="caution">
    <text evidence="2">The sequence shown here is derived from an EMBL/GenBank/DDBJ whole genome shotgun (WGS) entry which is preliminary data.</text>
</comment>
<feature type="compositionally biased region" description="Basic and acidic residues" evidence="1">
    <location>
        <begin position="162"/>
        <end position="177"/>
    </location>
</feature>
<accession>A0A8S3XAZ5</accession>
<feature type="region of interest" description="Disordered" evidence="1">
    <location>
        <begin position="196"/>
        <end position="228"/>
    </location>
</feature>
<feature type="region of interest" description="Disordered" evidence="1">
    <location>
        <begin position="160"/>
        <end position="183"/>
    </location>
</feature>
<proteinExistence type="predicted"/>
<reference evidence="2" key="1">
    <citation type="submission" date="2021-04" db="EMBL/GenBank/DDBJ databases">
        <authorList>
            <person name="Tunstrom K."/>
        </authorList>
    </citation>
    <scope>NUCLEOTIDE SEQUENCE</scope>
</reference>
<name>A0A8S3XAZ5_PARAO</name>
<dbReference type="EMBL" id="CAJQZP010001030">
    <property type="protein sequence ID" value="CAG5009444.1"/>
    <property type="molecule type" value="Genomic_DNA"/>
</dbReference>
<sequence length="358" mass="39829">MQLATRWTKIMMEGLGKEAREKIINKFLTPSNFKAVIAPQMNPEIKASLSEILIKRDKRLVNRQNMTGKIMTGIGLVLTNIIKGNINTREIVEQLSDTAKIAAEIFYEDSAARKYFALSGATLVLREATKNAKTDEFLFGKDCPENIRTAQTIHKTGAQIKAVEKKKTAPKKGKLEEPTASTSYAQWAELPSTTLQTEISSQSATTKENSKHGSPTSSDKEEPPSLEVGTGKLKQCLSNWLEITNDPVLINWKKGYKIPFSQIPNLYEAPTQYWSGRERNIIYSEILKLLEKGAVSESHSTRHAATSAANRADLNLDLIRKTAGWSNNSETFARFYNRPLLDDPLLFSSTVCNTSSVG</sequence>